<keyword evidence="2" id="KW-1185">Reference proteome</keyword>
<dbReference type="PANTHER" id="PTHR28055">
    <property type="entry name" value="ALTERED INHERITANCE OF MITOCHONDRIA PROTEIN 41, MITOCHONDRIAL"/>
    <property type="match status" value="1"/>
</dbReference>
<name>A0A927PKM7_9ACTN</name>
<dbReference type="Proteomes" id="UP000642993">
    <property type="component" value="Unassembled WGS sequence"/>
</dbReference>
<protein>
    <submittedName>
        <fullName evidence="1">GatB/YqeY domain-containing protein</fullName>
    </submittedName>
</protein>
<dbReference type="EMBL" id="JACYWE010000001">
    <property type="protein sequence ID" value="MBD8504949.1"/>
    <property type="molecule type" value="Genomic_DNA"/>
</dbReference>
<dbReference type="GO" id="GO:0016884">
    <property type="term" value="F:carbon-nitrogen ligase activity, with glutamine as amido-N-donor"/>
    <property type="evidence" value="ECO:0007669"/>
    <property type="project" value="InterPro"/>
</dbReference>
<dbReference type="Pfam" id="PF09424">
    <property type="entry name" value="YqeY"/>
    <property type="match status" value="1"/>
</dbReference>
<reference evidence="1" key="1">
    <citation type="submission" date="2020-09" db="EMBL/GenBank/DDBJ databases">
        <title>Hoyosella lacisalsi sp. nov., a halotolerant actinobacterium isolated from soil of Lake Gudzhirganskoe.</title>
        <authorList>
            <person name="Yang Q."/>
            <person name="Guo P.Y."/>
            <person name="Liu S.W."/>
            <person name="Li F.N."/>
            <person name="Sun C.H."/>
        </authorList>
    </citation>
    <scope>NUCLEOTIDE SEQUENCE</scope>
    <source>
        <strain evidence="1">G463</strain>
    </source>
</reference>
<dbReference type="PANTHER" id="PTHR28055:SF1">
    <property type="entry name" value="ALTERED INHERITANCE OF MITOCHONDRIA PROTEIN 41, MITOCHONDRIAL"/>
    <property type="match status" value="1"/>
</dbReference>
<dbReference type="InterPro" id="IPR042184">
    <property type="entry name" value="YqeY/Aim41_N"/>
</dbReference>
<sequence length="156" mass="16767">MAELKARMRADLTAAMKAQDTETKATLRMLLAAVQTEEVAGESARELSDAEVTKVLMREAKKRAESATVYADAGREELAAKERAEGEIIARYLPKPLPDDELASLVDQAIDQVADETGERPGMRQMGQVMKAANALVAARADGARVSQVVKARLAG</sequence>
<proteinExistence type="predicted"/>
<dbReference type="InterPro" id="IPR023168">
    <property type="entry name" value="GatB_Yqey_C_2"/>
</dbReference>
<gene>
    <name evidence="1" type="ORF">HT102_00410</name>
</gene>
<evidence type="ECO:0000313" key="1">
    <source>
        <dbReference type="EMBL" id="MBD8504949.1"/>
    </source>
</evidence>
<dbReference type="InterPro" id="IPR003789">
    <property type="entry name" value="Asn/Gln_tRNA_amidoTrase-B-like"/>
</dbReference>
<dbReference type="RefSeq" id="WP_192037443.1">
    <property type="nucleotide sequence ID" value="NZ_JACYWE010000001.1"/>
</dbReference>
<dbReference type="InterPro" id="IPR019004">
    <property type="entry name" value="YqeY/Aim41"/>
</dbReference>
<dbReference type="Gene3D" id="1.10.10.410">
    <property type="match status" value="1"/>
</dbReference>
<evidence type="ECO:0000313" key="2">
    <source>
        <dbReference type="Proteomes" id="UP000642993"/>
    </source>
</evidence>
<dbReference type="AlphaFoldDB" id="A0A927PKM7"/>
<organism evidence="1 2">
    <name type="scientific">Lolliginicoccus lacisalsi</name>
    <dbReference type="NCBI Taxonomy" id="2742202"/>
    <lineage>
        <taxon>Bacteria</taxon>
        <taxon>Bacillati</taxon>
        <taxon>Actinomycetota</taxon>
        <taxon>Actinomycetes</taxon>
        <taxon>Mycobacteriales</taxon>
        <taxon>Hoyosellaceae</taxon>
        <taxon>Lolliginicoccus</taxon>
    </lineage>
</organism>
<dbReference type="Gene3D" id="1.10.1510.10">
    <property type="entry name" value="Uncharacterised protein YqeY/AIM41 PF09424, N-terminal domain"/>
    <property type="match status" value="1"/>
</dbReference>
<dbReference type="SUPFAM" id="SSF89095">
    <property type="entry name" value="GatB/YqeY motif"/>
    <property type="match status" value="1"/>
</dbReference>
<accession>A0A927PKM7</accession>
<comment type="caution">
    <text evidence="1">The sequence shown here is derived from an EMBL/GenBank/DDBJ whole genome shotgun (WGS) entry which is preliminary data.</text>
</comment>